<dbReference type="GO" id="GO:0043161">
    <property type="term" value="P:proteasome-mediated ubiquitin-dependent protein catabolic process"/>
    <property type="evidence" value="ECO:0007669"/>
    <property type="project" value="TreeGrafter"/>
</dbReference>
<gene>
    <name evidence="6" type="ORF">J5N97_010579</name>
</gene>
<dbReference type="SUPFAM" id="SSF48371">
    <property type="entry name" value="ARM repeat"/>
    <property type="match status" value="1"/>
</dbReference>
<proteinExistence type="predicted"/>
<dbReference type="PANTHER" id="PTHR15651">
    <property type="entry name" value="ARMADILLO REPEAT-CONTAINING PROTEIN 8"/>
    <property type="match status" value="1"/>
</dbReference>
<comment type="caution">
    <text evidence="6">The sequence shown here is derived from an EMBL/GenBank/DDBJ whole genome shotgun (WGS) entry which is preliminary data.</text>
</comment>
<dbReference type="GO" id="GO:0005634">
    <property type="term" value="C:nucleus"/>
    <property type="evidence" value="ECO:0007669"/>
    <property type="project" value="UniProtKB-SubCell"/>
</dbReference>
<sequence length="655" mass="71320">MPSTAVGNRPEDLTARLDIAAAGDGEEGLLRVLREVKNQIIGNKTKKLLYLQLGVVPRIVSALGSARDPAIIVQAAAAIGSFACGVEDGVRAVIDADAVPRLFNVLSHANDKVVDAGARSLRMIFQSKLAPKYDFLKEKNMKFLISLLNSDNDNVTELAASIVAHSCEARAEQKALCDAGALQRLVDLLEGSSYQKDACLDSIAAIIRKNSEVGMHFASIGTGKALNSIVKLIKDRNPRTRLLACVCVISIGHASPYYVQDLQTRTKMMLILVELLEESGRVGDDAPFALSDLVLDDEELHKQAISVNAVEKICNSLHKNQIHPRRLQGILLVFAELCSRLEECRCLLISQQVLSTLANALKHDSPDVRVAACTCITNLSRSVKNLSAGHLSNETFIVPLVQLLHDTSMSLQVAALGAICNVVVDFAAQKLLYIQSGCIKQLVQLSKSMDSTLRLKAVSALRNVTFLADTISKESIILELTISTLASLICDSETAIQQQALALVGNLVDGYADSTKHIFADDGLIMNAVVRQLRSAFSAEICIQGMLLLSNIAAGFEPHKEAVMSYLVSPHDDESFPFIMRFLQSKESLLRTTAVWCIVNLTYPDNPNSSTRVARLRDAGIISQIKTMINDPCLDTKYRVRTALEQCMTLENNSP</sequence>
<dbReference type="AlphaFoldDB" id="A0A9D5HMP0"/>
<dbReference type="InterPro" id="IPR011989">
    <property type="entry name" value="ARM-like"/>
</dbReference>
<keyword evidence="7" id="KW-1185">Reference proteome</keyword>
<evidence type="ECO:0000256" key="2">
    <source>
        <dbReference type="ARBA" id="ARBA00004496"/>
    </source>
</evidence>
<dbReference type="EMBL" id="JAGGNH010000002">
    <property type="protein sequence ID" value="KAJ0982324.1"/>
    <property type="molecule type" value="Genomic_DNA"/>
</dbReference>
<name>A0A9D5HMP0_9LILI</name>
<evidence type="ECO:0000313" key="6">
    <source>
        <dbReference type="EMBL" id="KAJ0982324.1"/>
    </source>
</evidence>
<keyword evidence="5" id="KW-0539">Nucleus</keyword>
<accession>A0A9D5HMP0</accession>
<evidence type="ECO:0000313" key="7">
    <source>
        <dbReference type="Proteomes" id="UP001085076"/>
    </source>
</evidence>
<dbReference type="InterPro" id="IPR038739">
    <property type="entry name" value="ARMC8/Vid28"/>
</dbReference>
<dbReference type="Proteomes" id="UP001085076">
    <property type="component" value="Miscellaneous, Linkage group lg02"/>
</dbReference>
<dbReference type="InterPro" id="IPR000225">
    <property type="entry name" value="Armadillo"/>
</dbReference>
<evidence type="ECO:0000256" key="1">
    <source>
        <dbReference type="ARBA" id="ARBA00004123"/>
    </source>
</evidence>
<dbReference type="Gene3D" id="1.25.10.10">
    <property type="entry name" value="Leucine-rich Repeat Variant"/>
    <property type="match status" value="2"/>
</dbReference>
<dbReference type="PANTHER" id="PTHR15651:SF7">
    <property type="entry name" value="ARMADILLO REPEAT-CONTAINING PROTEIN 8"/>
    <property type="match status" value="1"/>
</dbReference>
<dbReference type="GO" id="GO:0005737">
    <property type="term" value="C:cytoplasm"/>
    <property type="evidence" value="ECO:0007669"/>
    <property type="project" value="UniProtKB-SubCell"/>
</dbReference>
<dbReference type="InterPro" id="IPR016024">
    <property type="entry name" value="ARM-type_fold"/>
</dbReference>
<keyword evidence="4" id="KW-0677">Repeat</keyword>
<evidence type="ECO:0008006" key="8">
    <source>
        <dbReference type="Google" id="ProtNLM"/>
    </source>
</evidence>
<comment type="subcellular location">
    <subcellularLocation>
        <location evidence="2">Cytoplasm</location>
    </subcellularLocation>
    <subcellularLocation>
        <location evidence="1">Nucleus</location>
    </subcellularLocation>
</comment>
<organism evidence="6 7">
    <name type="scientific">Dioscorea zingiberensis</name>
    <dbReference type="NCBI Taxonomy" id="325984"/>
    <lineage>
        <taxon>Eukaryota</taxon>
        <taxon>Viridiplantae</taxon>
        <taxon>Streptophyta</taxon>
        <taxon>Embryophyta</taxon>
        <taxon>Tracheophyta</taxon>
        <taxon>Spermatophyta</taxon>
        <taxon>Magnoliopsida</taxon>
        <taxon>Liliopsida</taxon>
        <taxon>Dioscoreales</taxon>
        <taxon>Dioscoreaceae</taxon>
        <taxon>Dioscorea</taxon>
    </lineage>
</organism>
<dbReference type="OrthoDB" id="5559898at2759"/>
<dbReference type="SMART" id="SM00185">
    <property type="entry name" value="ARM"/>
    <property type="match status" value="8"/>
</dbReference>
<keyword evidence="3" id="KW-0963">Cytoplasm</keyword>
<reference evidence="6" key="2">
    <citation type="journal article" date="2022" name="Hortic Res">
        <title>The genome of Dioscorea zingiberensis sheds light on the biosynthesis, origin and evolution of the medicinally important diosgenin saponins.</title>
        <authorList>
            <person name="Li Y."/>
            <person name="Tan C."/>
            <person name="Li Z."/>
            <person name="Guo J."/>
            <person name="Li S."/>
            <person name="Chen X."/>
            <person name="Wang C."/>
            <person name="Dai X."/>
            <person name="Yang H."/>
            <person name="Song W."/>
            <person name="Hou L."/>
            <person name="Xu J."/>
            <person name="Tong Z."/>
            <person name="Xu A."/>
            <person name="Yuan X."/>
            <person name="Wang W."/>
            <person name="Yang Q."/>
            <person name="Chen L."/>
            <person name="Sun Z."/>
            <person name="Wang K."/>
            <person name="Pan B."/>
            <person name="Chen J."/>
            <person name="Bao Y."/>
            <person name="Liu F."/>
            <person name="Qi X."/>
            <person name="Gang D.R."/>
            <person name="Wen J."/>
            <person name="Li J."/>
        </authorList>
    </citation>
    <scope>NUCLEOTIDE SEQUENCE</scope>
    <source>
        <strain evidence="6">Dzin_1.0</strain>
    </source>
</reference>
<evidence type="ECO:0000256" key="5">
    <source>
        <dbReference type="ARBA" id="ARBA00023242"/>
    </source>
</evidence>
<evidence type="ECO:0000256" key="3">
    <source>
        <dbReference type="ARBA" id="ARBA00022490"/>
    </source>
</evidence>
<protein>
    <recommendedName>
        <fullName evidence="8">Armadillo repeat-containing protein 8</fullName>
    </recommendedName>
</protein>
<reference evidence="6" key="1">
    <citation type="submission" date="2021-03" db="EMBL/GenBank/DDBJ databases">
        <authorList>
            <person name="Li Z."/>
            <person name="Yang C."/>
        </authorList>
    </citation>
    <scope>NUCLEOTIDE SEQUENCE</scope>
    <source>
        <strain evidence="6">Dzin_1.0</strain>
        <tissue evidence="6">Leaf</tissue>
    </source>
</reference>
<dbReference type="Pfam" id="PF00514">
    <property type="entry name" value="Arm"/>
    <property type="match status" value="2"/>
</dbReference>
<dbReference type="GO" id="GO:0034657">
    <property type="term" value="C:GID complex"/>
    <property type="evidence" value="ECO:0007669"/>
    <property type="project" value="TreeGrafter"/>
</dbReference>
<evidence type="ECO:0000256" key="4">
    <source>
        <dbReference type="ARBA" id="ARBA00022737"/>
    </source>
</evidence>